<feature type="compositionally biased region" description="Polar residues" evidence="8">
    <location>
        <begin position="158"/>
        <end position="170"/>
    </location>
</feature>
<keyword evidence="5" id="KW-1035">Host cytoplasm</keyword>
<evidence type="ECO:0000256" key="1">
    <source>
        <dbReference type="ARBA" id="ARBA00000632"/>
    </source>
</evidence>
<feature type="domain" description="Peptidoglycan binding-like" evidence="9">
    <location>
        <begin position="192"/>
        <end position="230"/>
    </location>
</feature>
<dbReference type="PANTHER" id="PTHR38107">
    <property type="match status" value="1"/>
</dbReference>
<comment type="caution">
    <text evidence="10">The sequence shown here is derived from an EMBL/GenBank/DDBJ whole genome shotgun (WGS) entry which is preliminary data.</text>
</comment>
<proteinExistence type="inferred from homology"/>
<sequence>MIAKPFVSLATIALVQHFEGLYLEAYLCPAGVPTIGYGHTAGVELGQVITRVKAEEFLLDDMSNALAQVDALVKVPVTDDQRGALGSFTFNLGAGNLASSTLLKRLNLGDVDGAGREFARWTKAKVDGRTIDLPGLVARRAAEAALFAGGDWMAAAGTSSGGLHQSQRQPQMAPAPAGAEADRVIAIQRKLAITADGIYGPATTRAVQTWQRNNGLVADGIVGPRTAAAMGL</sequence>
<dbReference type="SUPFAM" id="SSF53955">
    <property type="entry name" value="Lysozyme-like"/>
    <property type="match status" value="1"/>
</dbReference>
<dbReference type="CDD" id="cd00737">
    <property type="entry name" value="lyz_endolysin_autolysin"/>
    <property type="match status" value="1"/>
</dbReference>
<keyword evidence="3 7" id="KW-0081">Bacteriolytic enzyme</keyword>
<dbReference type="Gene3D" id="1.10.530.40">
    <property type="match status" value="1"/>
</dbReference>
<evidence type="ECO:0000256" key="5">
    <source>
        <dbReference type="ARBA" id="ARBA00023200"/>
    </source>
</evidence>
<dbReference type="Pfam" id="PF00959">
    <property type="entry name" value="Phage_lysozyme"/>
    <property type="match status" value="1"/>
</dbReference>
<keyword evidence="2 7" id="KW-0929">Antimicrobial</keyword>
<reference evidence="10 11" key="1">
    <citation type="submission" date="2019-10" db="EMBL/GenBank/DDBJ databases">
        <title>Genome sequence of Azospirillum melinis.</title>
        <authorList>
            <person name="Ambrosini A."/>
            <person name="Sant'Anna F.H."/>
            <person name="Cassan F.D."/>
            <person name="Souza E.M."/>
            <person name="Passaglia L.M.P."/>
        </authorList>
    </citation>
    <scope>NUCLEOTIDE SEQUENCE [LARGE SCALE GENOMIC DNA]</scope>
    <source>
        <strain evidence="10 11">TMCY0552</strain>
    </source>
</reference>
<dbReference type="InterPro" id="IPR036365">
    <property type="entry name" value="PGBD-like_sf"/>
</dbReference>
<dbReference type="EMBL" id="WHOS01000073">
    <property type="protein sequence ID" value="NUB03756.1"/>
    <property type="molecule type" value="Genomic_DNA"/>
</dbReference>
<dbReference type="InterPro" id="IPR036366">
    <property type="entry name" value="PGBDSf"/>
</dbReference>
<evidence type="ECO:0000259" key="9">
    <source>
        <dbReference type="Pfam" id="PF01471"/>
    </source>
</evidence>
<dbReference type="InterPro" id="IPR051018">
    <property type="entry name" value="Bacteriophage_GH24"/>
</dbReference>
<comment type="catalytic activity">
    <reaction evidence="1 7">
        <text>Hydrolysis of (1-&gt;4)-beta-linkages between N-acetylmuramic acid and N-acetyl-D-glucosamine residues in a peptidoglycan and between N-acetyl-D-glucosamine residues in chitodextrins.</text>
        <dbReference type="EC" id="3.2.1.17"/>
    </reaction>
</comment>
<dbReference type="InterPro" id="IPR023346">
    <property type="entry name" value="Lysozyme-like_dom_sf"/>
</dbReference>
<dbReference type="InterPro" id="IPR034690">
    <property type="entry name" value="Endolysin_T4_type"/>
</dbReference>
<evidence type="ECO:0000313" key="11">
    <source>
        <dbReference type="Proteomes" id="UP000605086"/>
    </source>
</evidence>
<feature type="region of interest" description="Disordered" evidence="8">
    <location>
        <begin position="158"/>
        <end position="177"/>
    </location>
</feature>
<organism evidence="10 11">
    <name type="scientific">Azospirillum melinis</name>
    <dbReference type="NCBI Taxonomy" id="328839"/>
    <lineage>
        <taxon>Bacteria</taxon>
        <taxon>Pseudomonadati</taxon>
        <taxon>Pseudomonadota</taxon>
        <taxon>Alphaproteobacteria</taxon>
        <taxon>Rhodospirillales</taxon>
        <taxon>Azospirillaceae</taxon>
        <taxon>Azospirillum</taxon>
    </lineage>
</organism>
<accession>A0ABX2KLZ7</accession>
<comment type="similarity">
    <text evidence="7">Belongs to the glycosyl hydrolase 24 family.</text>
</comment>
<keyword evidence="6 7" id="KW-0326">Glycosidase</keyword>
<evidence type="ECO:0000256" key="8">
    <source>
        <dbReference type="SAM" id="MobiDB-lite"/>
    </source>
</evidence>
<keyword evidence="11" id="KW-1185">Reference proteome</keyword>
<evidence type="ECO:0000313" key="10">
    <source>
        <dbReference type="EMBL" id="NUB03756.1"/>
    </source>
</evidence>
<dbReference type="EC" id="3.2.1.17" evidence="7"/>
<dbReference type="InterPro" id="IPR002196">
    <property type="entry name" value="Glyco_hydro_24"/>
</dbReference>
<dbReference type="RefSeq" id="WP_211105955.1">
    <property type="nucleotide sequence ID" value="NZ_JAGINN010000033.1"/>
</dbReference>
<evidence type="ECO:0000256" key="2">
    <source>
        <dbReference type="ARBA" id="ARBA00022529"/>
    </source>
</evidence>
<dbReference type="InterPro" id="IPR023347">
    <property type="entry name" value="Lysozyme_dom_sf"/>
</dbReference>
<protein>
    <recommendedName>
        <fullName evidence="7">Lysozyme</fullName>
        <ecNumber evidence="7">3.2.1.17</ecNumber>
    </recommendedName>
</protein>
<evidence type="ECO:0000256" key="3">
    <source>
        <dbReference type="ARBA" id="ARBA00022638"/>
    </source>
</evidence>
<dbReference type="InterPro" id="IPR002477">
    <property type="entry name" value="Peptidoglycan-bd-like"/>
</dbReference>
<dbReference type="InterPro" id="IPR033907">
    <property type="entry name" value="Endolysin_autolysin"/>
</dbReference>
<name>A0ABX2KLZ7_9PROT</name>
<dbReference type="SUPFAM" id="SSF47090">
    <property type="entry name" value="PGBD-like"/>
    <property type="match status" value="1"/>
</dbReference>
<keyword evidence="4 7" id="KW-0378">Hydrolase</keyword>
<dbReference type="HAMAP" id="MF_04110">
    <property type="entry name" value="ENDOLYSIN_T4"/>
    <property type="match status" value="1"/>
</dbReference>
<evidence type="ECO:0000256" key="4">
    <source>
        <dbReference type="ARBA" id="ARBA00022801"/>
    </source>
</evidence>
<dbReference type="Gene3D" id="1.10.101.10">
    <property type="entry name" value="PGBD-like superfamily/PGBD"/>
    <property type="match status" value="1"/>
</dbReference>
<dbReference type="GO" id="GO:0016787">
    <property type="term" value="F:hydrolase activity"/>
    <property type="evidence" value="ECO:0007669"/>
    <property type="project" value="UniProtKB-KW"/>
</dbReference>
<evidence type="ECO:0000256" key="6">
    <source>
        <dbReference type="ARBA" id="ARBA00023295"/>
    </source>
</evidence>
<dbReference type="Pfam" id="PF01471">
    <property type="entry name" value="PG_binding_1"/>
    <property type="match status" value="1"/>
</dbReference>
<evidence type="ECO:0000256" key="7">
    <source>
        <dbReference type="RuleBase" id="RU003788"/>
    </source>
</evidence>
<gene>
    <name evidence="10" type="ORF">GBZ48_31565</name>
</gene>
<dbReference type="Proteomes" id="UP000605086">
    <property type="component" value="Unassembled WGS sequence"/>
</dbReference>
<dbReference type="PANTHER" id="PTHR38107:SF3">
    <property type="entry name" value="LYSOZYME RRRD-RELATED"/>
    <property type="match status" value="1"/>
</dbReference>